<dbReference type="AlphaFoldDB" id="U2HZH2"/>
<organism evidence="1 2">
    <name type="scientific">Sphingobacterium paucimobilis HER1398</name>
    <dbReference type="NCBI Taxonomy" id="1346330"/>
    <lineage>
        <taxon>Bacteria</taxon>
        <taxon>Pseudomonadati</taxon>
        <taxon>Bacteroidota</taxon>
        <taxon>Sphingobacteriia</taxon>
        <taxon>Sphingobacteriales</taxon>
        <taxon>Sphingobacteriaceae</taxon>
        <taxon>Sphingobacterium</taxon>
    </lineage>
</organism>
<evidence type="ECO:0000313" key="1">
    <source>
        <dbReference type="EMBL" id="ERJ60660.1"/>
    </source>
</evidence>
<gene>
    <name evidence="1" type="ORF">M472_18035</name>
</gene>
<dbReference type="Proteomes" id="UP000016584">
    <property type="component" value="Unassembled WGS sequence"/>
</dbReference>
<keyword evidence="2" id="KW-1185">Reference proteome</keyword>
<dbReference type="STRING" id="1346330.M472_18035"/>
<reference evidence="1 2" key="1">
    <citation type="journal article" date="2013" name="Genome Announc.">
        <title>The Draft Genome Sequence of Sphingomonas paucimobilis Strain HER1398 (Proteobacteria), Host to the Giant PAU Phage, Indicates That It Is a Member of the Genus Sphingobacterium (Bacteroidetes).</title>
        <authorList>
            <person name="White R.A.III."/>
            <person name="Suttle C.A."/>
        </authorList>
    </citation>
    <scope>NUCLEOTIDE SEQUENCE [LARGE SCALE GENOMIC DNA]</scope>
    <source>
        <strain evidence="1 2">HER1398</strain>
    </source>
</reference>
<sequence length="183" mass="21368">MLLSINLCKAQGATLTKDETLKYIGKKIDESKGYKDKDYITYLSIALGEANINFSKVVCPYRSSENKSPNNRANTSYVEHYYDFIFNPVFISSITNVYNADQNVSYVRLHFNSKTVKCNYYFKYWKEVQVYRMNYDSHDGAKSYEYDYVDIPYLTADPTNFDKIKKAFEHLKTLSKVEDDPFG</sequence>
<evidence type="ECO:0000313" key="2">
    <source>
        <dbReference type="Proteomes" id="UP000016584"/>
    </source>
</evidence>
<dbReference type="eggNOG" id="ENOG50343PZ">
    <property type="taxonomic scope" value="Bacteria"/>
</dbReference>
<comment type="caution">
    <text evidence="1">The sequence shown here is derived from an EMBL/GenBank/DDBJ whole genome shotgun (WGS) entry which is preliminary data.</text>
</comment>
<protein>
    <submittedName>
        <fullName evidence="1">Uncharacterized protein</fullName>
    </submittedName>
</protein>
<name>U2HZH2_9SPHI</name>
<dbReference type="EMBL" id="ATDL01000004">
    <property type="protein sequence ID" value="ERJ60660.1"/>
    <property type="molecule type" value="Genomic_DNA"/>
</dbReference>
<proteinExistence type="predicted"/>
<dbReference type="PATRIC" id="fig|1346330.5.peg.565"/>
<accession>U2HZH2</accession>